<evidence type="ECO:0000256" key="8">
    <source>
        <dbReference type="ARBA" id="ARBA00022801"/>
    </source>
</evidence>
<feature type="domain" description="NodB homology" evidence="10">
    <location>
        <begin position="80"/>
        <end position="272"/>
    </location>
</feature>
<evidence type="ECO:0000256" key="5">
    <source>
        <dbReference type="ARBA" id="ARBA00022458"/>
    </source>
</evidence>
<dbReference type="PANTHER" id="PTHR10587:SF133">
    <property type="entry name" value="CHITIN DEACETYLASE 1-RELATED"/>
    <property type="match status" value="1"/>
</dbReference>
<gene>
    <name evidence="11" type="primary">nodB</name>
    <name evidence="11" type="ORF">DPM35_29965</name>
</gene>
<accession>A0A330GHD4</accession>
<keyword evidence="6" id="KW-0963">Cytoplasm</keyword>
<dbReference type="Gene3D" id="3.20.20.370">
    <property type="entry name" value="Glycoside hydrolase/deacetylase"/>
    <property type="match status" value="1"/>
</dbReference>
<dbReference type="GO" id="GO:0016020">
    <property type="term" value="C:membrane"/>
    <property type="evidence" value="ECO:0007669"/>
    <property type="project" value="TreeGrafter"/>
</dbReference>
<reference evidence="12" key="1">
    <citation type="submission" date="2018-06" db="EMBL/GenBank/DDBJ databases">
        <authorList>
            <person name="Helene L.C."/>
            <person name="Dall'Agnol R."/>
            <person name="Delamuta J.R."/>
            <person name="Hungria M."/>
        </authorList>
    </citation>
    <scope>NUCLEOTIDE SEQUENCE [LARGE SCALE GENOMIC DNA]</scope>
    <source>
        <strain evidence="12">CNPSo 3140</strain>
    </source>
</reference>
<dbReference type="InterPro" id="IPR050248">
    <property type="entry name" value="Polysacc_deacetylase_ArnD"/>
</dbReference>
<proteinExistence type="inferred from homology"/>
<dbReference type="NCBIfam" id="TIGR04243">
    <property type="entry name" value="nodulat_NodB"/>
    <property type="match status" value="1"/>
</dbReference>
<protein>
    <recommendedName>
        <fullName evidence="4">Chitooligosaccharide deacetylase</fullName>
    </recommendedName>
    <alternativeName>
        <fullName evidence="9">Nodulation protein B</fullName>
    </alternativeName>
</protein>
<dbReference type="SUPFAM" id="SSF88713">
    <property type="entry name" value="Glycoside hydrolase/deacetylase"/>
    <property type="match status" value="1"/>
</dbReference>
<evidence type="ECO:0000256" key="1">
    <source>
        <dbReference type="ARBA" id="ARBA00003236"/>
    </source>
</evidence>
<evidence type="ECO:0000313" key="12">
    <source>
        <dbReference type="Proteomes" id="UP000251956"/>
    </source>
</evidence>
<comment type="similarity">
    <text evidence="3">Belongs to the polysaccharide deacetylase family.</text>
</comment>
<dbReference type="PANTHER" id="PTHR10587">
    <property type="entry name" value="GLYCOSYL TRANSFERASE-RELATED"/>
    <property type="match status" value="1"/>
</dbReference>
<keyword evidence="8" id="KW-0378">Hydrolase</keyword>
<organism evidence="11 12">
    <name type="scientific">Mesorhizobium atlanticum</name>
    <dbReference type="NCBI Taxonomy" id="2233532"/>
    <lineage>
        <taxon>Bacteria</taxon>
        <taxon>Pseudomonadati</taxon>
        <taxon>Pseudomonadota</taxon>
        <taxon>Alphaproteobacteria</taxon>
        <taxon>Hyphomicrobiales</taxon>
        <taxon>Phyllobacteriaceae</taxon>
        <taxon>Mesorhizobium</taxon>
    </lineage>
</organism>
<dbReference type="PROSITE" id="PS51677">
    <property type="entry name" value="NODB"/>
    <property type="match status" value="1"/>
</dbReference>
<keyword evidence="5" id="KW-0536">Nodulation</keyword>
<comment type="caution">
    <text evidence="11">The sequence shown here is derived from an EMBL/GenBank/DDBJ whole genome shotgun (WGS) entry which is preliminary data.</text>
</comment>
<evidence type="ECO:0000259" key="10">
    <source>
        <dbReference type="PROSITE" id="PS51677"/>
    </source>
</evidence>
<dbReference type="InterPro" id="IPR026402">
    <property type="entry name" value="Nodulat_NodB"/>
</dbReference>
<evidence type="ECO:0000256" key="7">
    <source>
        <dbReference type="ARBA" id="ARBA00022723"/>
    </source>
</evidence>
<dbReference type="InterPro" id="IPR002509">
    <property type="entry name" value="NODB_dom"/>
</dbReference>
<keyword evidence="12" id="KW-1185">Reference proteome</keyword>
<keyword evidence="7" id="KW-0479">Metal-binding</keyword>
<evidence type="ECO:0000256" key="4">
    <source>
        <dbReference type="ARBA" id="ARBA00020071"/>
    </source>
</evidence>
<evidence type="ECO:0000313" key="11">
    <source>
        <dbReference type="EMBL" id="RAZ71798.1"/>
    </source>
</evidence>
<dbReference type="GO" id="GO:0005737">
    <property type="term" value="C:cytoplasm"/>
    <property type="evidence" value="ECO:0007669"/>
    <property type="project" value="UniProtKB-SubCell"/>
</dbReference>
<evidence type="ECO:0000256" key="3">
    <source>
        <dbReference type="ARBA" id="ARBA00010973"/>
    </source>
</evidence>
<evidence type="ECO:0000256" key="2">
    <source>
        <dbReference type="ARBA" id="ARBA00004496"/>
    </source>
</evidence>
<dbReference type="AlphaFoldDB" id="A0A330GHD4"/>
<dbReference type="GO" id="GO:0016810">
    <property type="term" value="F:hydrolase activity, acting on carbon-nitrogen (but not peptide) bonds"/>
    <property type="evidence" value="ECO:0007669"/>
    <property type="project" value="InterPro"/>
</dbReference>
<dbReference type="Proteomes" id="UP000251956">
    <property type="component" value="Unassembled WGS sequence"/>
</dbReference>
<comment type="subcellular location">
    <subcellularLocation>
        <location evidence="2">Cytoplasm</location>
    </subcellularLocation>
</comment>
<comment type="function">
    <text evidence="1">Is involved in generating a small heat-stable compound (Nod), an acylated oligomer of N-acetylglucosamine, that stimulates mitosis in various plant protoplasts.</text>
</comment>
<dbReference type="EMBL" id="QMBQ01000012">
    <property type="protein sequence ID" value="RAZ71798.1"/>
    <property type="molecule type" value="Genomic_DNA"/>
</dbReference>
<evidence type="ECO:0000256" key="9">
    <source>
        <dbReference type="ARBA" id="ARBA00032976"/>
    </source>
</evidence>
<dbReference type="Pfam" id="PF01522">
    <property type="entry name" value="Polysacc_deac_1"/>
    <property type="match status" value="1"/>
</dbReference>
<reference evidence="11 12" key="2">
    <citation type="submission" date="2018-07" db="EMBL/GenBank/DDBJ databases">
        <title>Diversity of Mesorhizobium strains in Brazil.</title>
        <authorList>
            <person name="Helene L.C.F."/>
            <person name="Dall'Agnol R."/>
            <person name="Delamuta J.R.M."/>
            <person name="Hungria M."/>
        </authorList>
    </citation>
    <scope>NUCLEOTIDE SEQUENCE [LARGE SCALE GENOMIC DNA]</scope>
    <source>
        <strain evidence="11 12">CNPSo 3140</strain>
    </source>
</reference>
<dbReference type="GO" id="GO:0046872">
    <property type="term" value="F:metal ion binding"/>
    <property type="evidence" value="ECO:0007669"/>
    <property type="project" value="UniProtKB-KW"/>
</dbReference>
<name>A0A330GHD4_9HYPH</name>
<dbReference type="InterPro" id="IPR011330">
    <property type="entry name" value="Glyco_hydro/deAcase_b/a-brl"/>
</dbReference>
<dbReference type="OrthoDB" id="9784220at2"/>
<dbReference type="GO" id="GO:0005975">
    <property type="term" value="P:carbohydrate metabolic process"/>
    <property type="evidence" value="ECO:0007669"/>
    <property type="project" value="InterPro"/>
</dbReference>
<evidence type="ECO:0000256" key="6">
    <source>
        <dbReference type="ARBA" id="ARBA00022490"/>
    </source>
</evidence>
<sequence length="278" mass="30725">MLVDLEQRGAQFESGRPFKMRDPICPKAQRSRTVAVTPVECSTSDWPAGAAIDRNGPEPMMHSDWLWDVRRECDDCIGHRSIYLTFDDGPHPLCTPQILDLLAEHRVPATFFVIGAYAFGQPELIQRMVEEGHEVGNHTMTHPDLSRCGFDEVQREIFDANAAIMMACPQASVRHVRAPYGSWTEEVFAASAIAELAAIKWSVDPSDWSRPGVDTIVDAVLESAKPGAIVRLHDGCPPDELIGVSGAGLRDQTVTAVSRLIPALLERGYQIRSLPHFD</sequence>